<evidence type="ECO:0000313" key="4">
    <source>
        <dbReference type="EMBL" id="KAL3818886.1"/>
    </source>
</evidence>
<dbReference type="Pfam" id="PF13639">
    <property type="entry name" value="zf-RING_2"/>
    <property type="match status" value="1"/>
</dbReference>
<dbReference type="PROSITE" id="PS50089">
    <property type="entry name" value="ZF_RING_2"/>
    <property type="match status" value="1"/>
</dbReference>
<keyword evidence="1" id="KW-0862">Zinc</keyword>
<dbReference type="AlphaFoldDB" id="A0ABD3S338"/>
<keyword evidence="2" id="KW-0812">Transmembrane</keyword>
<dbReference type="InterPro" id="IPR013083">
    <property type="entry name" value="Znf_RING/FYVE/PHD"/>
</dbReference>
<gene>
    <name evidence="4" type="ORF">ACJIZ3_004791</name>
</gene>
<keyword evidence="1" id="KW-0863">Zinc-finger</keyword>
<dbReference type="Proteomes" id="UP001634393">
    <property type="component" value="Unassembled WGS sequence"/>
</dbReference>
<dbReference type="SMART" id="SM00184">
    <property type="entry name" value="RING"/>
    <property type="match status" value="1"/>
</dbReference>
<keyword evidence="1" id="KW-0479">Metal-binding</keyword>
<dbReference type="SUPFAM" id="SSF57850">
    <property type="entry name" value="RING/U-box"/>
    <property type="match status" value="1"/>
</dbReference>
<name>A0ABD3S338_9LAMI</name>
<keyword evidence="5" id="KW-1185">Reference proteome</keyword>
<comment type="caution">
    <text evidence="4">The sequence shown here is derived from an EMBL/GenBank/DDBJ whole genome shotgun (WGS) entry which is preliminary data.</text>
</comment>
<dbReference type="InterPro" id="IPR001841">
    <property type="entry name" value="Znf_RING"/>
</dbReference>
<evidence type="ECO:0000313" key="5">
    <source>
        <dbReference type="Proteomes" id="UP001634393"/>
    </source>
</evidence>
<evidence type="ECO:0000256" key="1">
    <source>
        <dbReference type="PROSITE-ProRule" id="PRU00175"/>
    </source>
</evidence>
<keyword evidence="2" id="KW-0472">Membrane</keyword>
<keyword evidence="2" id="KW-1133">Transmembrane helix</keyword>
<proteinExistence type="predicted"/>
<feature type="transmembrane region" description="Helical" evidence="2">
    <location>
        <begin position="7"/>
        <end position="30"/>
    </location>
</feature>
<evidence type="ECO:0000256" key="2">
    <source>
        <dbReference type="SAM" id="Phobius"/>
    </source>
</evidence>
<dbReference type="PANTHER" id="PTHR47662">
    <property type="entry name" value="RING-TYPE DOMAIN-CONTAINING PROTEIN"/>
    <property type="match status" value="1"/>
</dbReference>
<organism evidence="4 5">
    <name type="scientific">Penstemon smallii</name>
    <dbReference type="NCBI Taxonomy" id="265156"/>
    <lineage>
        <taxon>Eukaryota</taxon>
        <taxon>Viridiplantae</taxon>
        <taxon>Streptophyta</taxon>
        <taxon>Embryophyta</taxon>
        <taxon>Tracheophyta</taxon>
        <taxon>Spermatophyta</taxon>
        <taxon>Magnoliopsida</taxon>
        <taxon>eudicotyledons</taxon>
        <taxon>Gunneridae</taxon>
        <taxon>Pentapetalae</taxon>
        <taxon>asterids</taxon>
        <taxon>lamiids</taxon>
        <taxon>Lamiales</taxon>
        <taxon>Plantaginaceae</taxon>
        <taxon>Cheloneae</taxon>
        <taxon>Penstemon</taxon>
    </lineage>
</organism>
<reference evidence="4 5" key="1">
    <citation type="submission" date="2024-12" db="EMBL/GenBank/DDBJ databases">
        <title>The unique morphological basis and parallel evolutionary history of personate flowers in Penstemon.</title>
        <authorList>
            <person name="Depatie T.H."/>
            <person name="Wessinger C.A."/>
        </authorList>
    </citation>
    <scope>NUCLEOTIDE SEQUENCE [LARGE SCALE GENOMIC DNA]</scope>
    <source>
        <strain evidence="4">WTNN_2</strain>
        <tissue evidence="4">Leaf</tissue>
    </source>
</reference>
<sequence>MAALSELLAHIYCTTMVFFTILVFELVNFVRASAANHRRTTTATIFVKLVEENIPALKFKGVEPLECAVCLSLYEDGDEVRKLKCNHTFHKDCLDEWFRNMATCPLCRSMVLSEEEVEVENPRWWNHHYVEGSDDEELPVLSYIAHGNFFT</sequence>
<feature type="domain" description="RING-type" evidence="3">
    <location>
        <begin position="67"/>
        <end position="108"/>
    </location>
</feature>
<dbReference type="PANTHER" id="PTHR47662:SF1">
    <property type="entry name" value="RING-TYPE DOMAIN-CONTAINING PROTEIN"/>
    <property type="match status" value="1"/>
</dbReference>
<dbReference type="GO" id="GO:0008270">
    <property type="term" value="F:zinc ion binding"/>
    <property type="evidence" value="ECO:0007669"/>
    <property type="project" value="UniProtKB-KW"/>
</dbReference>
<dbReference type="CDD" id="cd16461">
    <property type="entry name" value="RING-H2_EL5-like"/>
    <property type="match status" value="1"/>
</dbReference>
<protein>
    <recommendedName>
        <fullName evidence="3">RING-type domain-containing protein</fullName>
    </recommendedName>
</protein>
<dbReference type="EMBL" id="JBJXBP010000007">
    <property type="protein sequence ID" value="KAL3818886.1"/>
    <property type="molecule type" value="Genomic_DNA"/>
</dbReference>
<dbReference type="Gene3D" id="3.30.40.10">
    <property type="entry name" value="Zinc/RING finger domain, C3HC4 (zinc finger)"/>
    <property type="match status" value="1"/>
</dbReference>
<accession>A0ABD3S338</accession>
<evidence type="ECO:0000259" key="3">
    <source>
        <dbReference type="PROSITE" id="PS50089"/>
    </source>
</evidence>